<evidence type="ECO:0000313" key="1">
    <source>
        <dbReference type="EMBL" id="MCT7980842.1"/>
    </source>
</evidence>
<protein>
    <submittedName>
        <fullName evidence="1">Endonuclease</fullName>
    </submittedName>
</protein>
<sequence length="266" mass="30162">MAISYSKLTPQYRQQIIEAFHKGMECRDIPTYLEVSERSVSRVLAEAGINTKRRNRYTLNEGYFDVIDSQIKAYLLGLMAADGCVTSTNYVVFESVQRELVELLKAELQYTGEIRVIDPPGGYASHYRINFSSEGLATALSRYAVIAGRGISGVYYFPESDYLGSYLLGYFDGDGCAYVNKNRTGGLVCIVGSRPFTCELAKQVDMGKVVIHQSQSVYYWRIYSRTHIQKFYDLVYAKNKLDPDKTFGLQYKKTKIEEILGSYSRG</sequence>
<dbReference type="RefSeq" id="WP_261237122.1">
    <property type="nucleotide sequence ID" value="NZ_JAMXFA010000046.1"/>
</dbReference>
<evidence type="ECO:0000313" key="2">
    <source>
        <dbReference type="Proteomes" id="UP001525961"/>
    </source>
</evidence>
<keyword evidence="2" id="KW-1185">Reference proteome</keyword>
<name>A0ABT2NDS0_9CYAN</name>
<organism evidence="1 2">
    <name type="scientific">Laspinema olomoucense D3b</name>
    <dbReference type="NCBI Taxonomy" id="2953688"/>
    <lineage>
        <taxon>Bacteria</taxon>
        <taxon>Bacillati</taxon>
        <taxon>Cyanobacteriota</taxon>
        <taxon>Cyanophyceae</taxon>
        <taxon>Oscillatoriophycideae</taxon>
        <taxon>Oscillatoriales</taxon>
        <taxon>Laspinemataceae</taxon>
        <taxon>Laspinema</taxon>
        <taxon>Laspinema olomoucense</taxon>
    </lineage>
</organism>
<dbReference type="Gene3D" id="3.10.28.10">
    <property type="entry name" value="Homing endonucleases"/>
    <property type="match status" value="2"/>
</dbReference>
<dbReference type="GO" id="GO:0004519">
    <property type="term" value="F:endonuclease activity"/>
    <property type="evidence" value="ECO:0007669"/>
    <property type="project" value="UniProtKB-KW"/>
</dbReference>
<dbReference type="SUPFAM" id="SSF55608">
    <property type="entry name" value="Homing endonucleases"/>
    <property type="match status" value="2"/>
</dbReference>
<dbReference type="EMBL" id="JAMXFA010000046">
    <property type="protein sequence ID" value="MCT7980842.1"/>
    <property type="molecule type" value="Genomic_DNA"/>
</dbReference>
<keyword evidence="1" id="KW-0540">Nuclease</keyword>
<gene>
    <name evidence="1" type="ORF">NG792_24255</name>
</gene>
<accession>A0ABT2NDS0</accession>
<dbReference type="InterPro" id="IPR027434">
    <property type="entry name" value="Homing_endonucl"/>
</dbReference>
<keyword evidence="1" id="KW-0255">Endonuclease</keyword>
<dbReference type="Proteomes" id="UP001525961">
    <property type="component" value="Unassembled WGS sequence"/>
</dbReference>
<keyword evidence="1" id="KW-0378">Hydrolase</keyword>
<reference evidence="1 2" key="1">
    <citation type="journal article" date="2022" name="Front. Microbiol.">
        <title>High genomic differentiation and limited gene flow indicate recent cryptic speciation within the genus Laspinema (cyanobacteria).</title>
        <authorList>
            <person name="Stanojkovic A."/>
            <person name="Skoupy S."/>
            <person name="Skaloud P."/>
            <person name="Dvorak P."/>
        </authorList>
    </citation>
    <scope>NUCLEOTIDE SEQUENCE [LARGE SCALE GENOMIC DNA]</scope>
    <source>
        <strain evidence="1 2">D3b</strain>
    </source>
</reference>
<comment type="caution">
    <text evidence="1">The sequence shown here is derived from an EMBL/GenBank/DDBJ whole genome shotgun (WGS) entry which is preliminary data.</text>
</comment>
<proteinExistence type="predicted"/>